<evidence type="ECO:0000313" key="4">
    <source>
        <dbReference type="Proteomes" id="UP000809789"/>
    </source>
</evidence>
<dbReference type="Pfam" id="PF00107">
    <property type="entry name" value="ADH_zinc_N"/>
    <property type="match status" value="1"/>
</dbReference>
<feature type="region of interest" description="Disordered" evidence="1">
    <location>
        <begin position="82"/>
        <end position="107"/>
    </location>
</feature>
<sequence length="358" mass="37538">MQAIHLPTFLPLSQPFTSLHPTTISLPTPQPNDILIRITHISIQQVDLLYARGLHQNNNPKKGHIHPPFTLGLDFAGVVVSTPASRSNTPTSSQTPSSSERFRPGTRVFGSSPSSFAHFISLPASSLQLIPDSLSLADAAALVSGVVSHTAVHHVAGIQAGQTVLVTGVPGNLALIAAQSAQAAGAKVLALARNADRAEAVRGYLPGVEVLGGEGWKDEVKRLTGGKGVDVVIDNVGVVKDGLSLLAFGGTIVLVGFAGRQGVMEAVEMNRVLLKGAKLVGYRFGEGARKDLYDVQQCWEGYLGAIERGDIKAVVDTKSYKGLADVGRAMDDLEHGRLVGKAVVDISDSGSTRAGARL</sequence>
<dbReference type="SUPFAM" id="SSF51735">
    <property type="entry name" value="NAD(P)-binding Rossmann-fold domains"/>
    <property type="match status" value="1"/>
</dbReference>
<evidence type="ECO:0000259" key="2">
    <source>
        <dbReference type="SMART" id="SM00829"/>
    </source>
</evidence>
<dbReference type="PANTHER" id="PTHR43677:SF4">
    <property type="entry name" value="QUINONE OXIDOREDUCTASE-LIKE PROTEIN 2"/>
    <property type="match status" value="1"/>
</dbReference>
<organism evidence="3 4">
    <name type="scientific">Elsinoe batatas</name>
    <dbReference type="NCBI Taxonomy" id="2601811"/>
    <lineage>
        <taxon>Eukaryota</taxon>
        <taxon>Fungi</taxon>
        <taxon>Dikarya</taxon>
        <taxon>Ascomycota</taxon>
        <taxon>Pezizomycotina</taxon>
        <taxon>Dothideomycetes</taxon>
        <taxon>Dothideomycetidae</taxon>
        <taxon>Myriangiales</taxon>
        <taxon>Elsinoaceae</taxon>
        <taxon>Elsinoe</taxon>
    </lineage>
</organism>
<comment type="caution">
    <text evidence="3">The sequence shown here is derived from an EMBL/GenBank/DDBJ whole genome shotgun (WGS) entry which is preliminary data.</text>
</comment>
<name>A0A8K0L998_9PEZI</name>
<dbReference type="GO" id="GO:0016491">
    <property type="term" value="F:oxidoreductase activity"/>
    <property type="evidence" value="ECO:0007669"/>
    <property type="project" value="InterPro"/>
</dbReference>
<feature type="domain" description="Enoyl reductase (ER)" evidence="2">
    <location>
        <begin position="14"/>
        <end position="344"/>
    </location>
</feature>
<dbReference type="PANTHER" id="PTHR43677">
    <property type="entry name" value="SHORT-CHAIN DEHYDROGENASE/REDUCTASE"/>
    <property type="match status" value="1"/>
</dbReference>
<dbReference type="Pfam" id="PF08240">
    <property type="entry name" value="ADH_N"/>
    <property type="match status" value="1"/>
</dbReference>
<feature type="compositionally biased region" description="Low complexity" evidence="1">
    <location>
        <begin position="85"/>
        <end position="99"/>
    </location>
</feature>
<dbReference type="SMART" id="SM00829">
    <property type="entry name" value="PKS_ER"/>
    <property type="match status" value="1"/>
</dbReference>
<dbReference type="EMBL" id="JAESVG020000001">
    <property type="protein sequence ID" value="KAG8632104.1"/>
    <property type="molecule type" value="Genomic_DNA"/>
</dbReference>
<dbReference type="SUPFAM" id="SSF50129">
    <property type="entry name" value="GroES-like"/>
    <property type="match status" value="1"/>
</dbReference>
<dbReference type="AlphaFoldDB" id="A0A8K0L998"/>
<dbReference type="InterPro" id="IPR020843">
    <property type="entry name" value="ER"/>
</dbReference>
<dbReference type="InterPro" id="IPR011032">
    <property type="entry name" value="GroES-like_sf"/>
</dbReference>
<evidence type="ECO:0000313" key="3">
    <source>
        <dbReference type="EMBL" id="KAG8632104.1"/>
    </source>
</evidence>
<dbReference type="InterPro" id="IPR013154">
    <property type="entry name" value="ADH-like_N"/>
</dbReference>
<proteinExistence type="predicted"/>
<dbReference type="Proteomes" id="UP000809789">
    <property type="component" value="Unassembled WGS sequence"/>
</dbReference>
<dbReference type="OrthoDB" id="10257049at2759"/>
<keyword evidence="4" id="KW-1185">Reference proteome</keyword>
<dbReference type="Gene3D" id="3.40.50.720">
    <property type="entry name" value="NAD(P)-binding Rossmann-like Domain"/>
    <property type="match status" value="1"/>
</dbReference>
<accession>A0A8K0L998</accession>
<reference evidence="3" key="1">
    <citation type="submission" date="2021-07" db="EMBL/GenBank/DDBJ databases">
        <title>Elsinoe batatas strain:CRI-CJ2 Genome sequencing and assembly.</title>
        <authorList>
            <person name="Huang L."/>
        </authorList>
    </citation>
    <scope>NUCLEOTIDE SEQUENCE</scope>
    <source>
        <strain evidence="3">CRI-CJ2</strain>
    </source>
</reference>
<dbReference type="InterPro" id="IPR051397">
    <property type="entry name" value="Zn-ADH-like_protein"/>
</dbReference>
<evidence type="ECO:0000256" key="1">
    <source>
        <dbReference type="SAM" id="MobiDB-lite"/>
    </source>
</evidence>
<dbReference type="Gene3D" id="3.90.180.10">
    <property type="entry name" value="Medium-chain alcohol dehydrogenases, catalytic domain"/>
    <property type="match status" value="1"/>
</dbReference>
<dbReference type="InterPro" id="IPR036291">
    <property type="entry name" value="NAD(P)-bd_dom_sf"/>
</dbReference>
<dbReference type="InterPro" id="IPR013149">
    <property type="entry name" value="ADH-like_C"/>
</dbReference>
<protein>
    <recommendedName>
        <fullName evidence="2">Enoyl reductase (ER) domain-containing protein</fullName>
    </recommendedName>
</protein>
<gene>
    <name evidence="3" type="ORF">KVT40_001244</name>
</gene>